<sequence>MTKRTLNLRKAAAVLAIVLAAAWTAPLPSASATTLDFHYQSPALTGIAGHTATDSTGIPANQTVCYAYGLGSGALSSAIAWSVEDFTGLVVPSPAGDWQRGIDNSWYGSNACQATGTSMGFQVHKDSSTDTSPPGDIYGMQLAYRWDSLNVRPWSSSLYGADAMLRLQTHYKLGASDRLGSGIVQYGQLFVSLADTSTNKSIWYVVSLWDSRGLQAETFLQDTGGTTNYNIVTHLTDNARYATKHPSSQYSNGTGTNDWYGAYITKENLLNAIADLNAAYPSAGFSTDPDDYALNFIGCGTEMYSPSGTTGWIGSSISDVIALTEY</sequence>
<evidence type="ECO:0000313" key="2">
    <source>
        <dbReference type="EMBL" id="THF84095.1"/>
    </source>
</evidence>
<name>A0A4S4C7Y8_9BACL</name>
<feature type="signal peptide" evidence="1">
    <location>
        <begin position="1"/>
        <end position="30"/>
    </location>
</feature>
<feature type="chain" id="PRO_5039305705" evidence="1">
    <location>
        <begin position="31"/>
        <end position="326"/>
    </location>
</feature>
<dbReference type="AlphaFoldDB" id="A0A4S4C7Y8"/>
<evidence type="ECO:0000313" key="3">
    <source>
        <dbReference type="Proteomes" id="UP000310636"/>
    </source>
</evidence>
<reference evidence="2 3" key="1">
    <citation type="submission" date="2019-04" db="EMBL/GenBank/DDBJ databases">
        <title>Cohnella sp. nov. isolated from preserved vegetables.</title>
        <authorList>
            <person name="Lin S.-Y."/>
            <person name="Hung M.-H."/>
            <person name="Young C.-C."/>
        </authorList>
    </citation>
    <scope>NUCLEOTIDE SEQUENCE [LARGE SCALE GENOMIC DNA]</scope>
    <source>
        <strain evidence="2 3">CC-MHH1044</strain>
    </source>
</reference>
<proteinExistence type="predicted"/>
<dbReference type="EMBL" id="SSOB01000002">
    <property type="protein sequence ID" value="THF84095.1"/>
    <property type="molecule type" value="Genomic_DNA"/>
</dbReference>
<keyword evidence="1" id="KW-0732">Signal</keyword>
<gene>
    <name evidence="2" type="ORF">E6C55_01955</name>
</gene>
<evidence type="ECO:0000256" key="1">
    <source>
        <dbReference type="SAM" id="SignalP"/>
    </source>
</evidence>
<dbReference type="RefSeq" id="WP_136368097.1">
    <property type="nucleotide sequence ID" value="NZ_SSOB01000002.1"/>
</dbReference>
<organism evidence="2 3">
    <name type="scientific">Cohnella fermenti</name>
    <dbReference type="NCBI Taxonomy" id="2565925"/>
    <lineage>
        <taxon>Bacteria</taxon>
        <taxon>Bacillati</taxon>
        <taxon>Bacillota</taxon>
        <taxon>Bacilli</taxon>
        <taxon>Bacillales</taxon>
        <taxon>Paenibacillaceae</taxon>
        <taxon>Cohnella</taxon>
    </lineage>
</organism>
<accession>A0A4S4C7Y8</accession>
<dbReference type="Proteomes" id="UP000310636">
    <property type="component" value="Unassembled WGS sequence"/>
</dbReference>
<keyword evidence="3" id="KW-1185">Reference proteome</keyword>
<comment type="caution">
    <text evidence="2">The sequence shown here is derived from an EMBL/GenBank/DDBJ whole genome shotgun (WGS) entry which is preliminary data.</text>
</comment>
<protein>
    <submittedName>
        <fullName evidence="2">Uncharacterized protein</fullName>
    </submittedName>
</protein>